<feature type="domain" description="G-protein coupled receptors family 1 profile" evidence="15">
    <location>
        <begin position="40"/>
        <end position="289"/>
    </location>
</feature>
<dbReference type="PRINTS" id="PR00245">
    <property type="entry name" value="OLFACTORYR"/>
</dbReference>
<evidence type="ECO:0000256" key="13">
    <source>
        <dbReference type="RuleBase" id="RU000688"/>
    </source>
</evidence>
<evidence type="ECO:0000256" key="12">
    <source>
        <dbReference type="ARBA" id="ARBA00023224"/>
    </source>
</evidence>
<dbReference type="PaxDb" id="8355-A0A1L8HWQ4"/>
<dbReference type="Pfam" id="PF13853">
    <property type="entry name" value="7tm_4"/>
    <property type="match status" value="1"/>
</dbReference>
<feature type="transmembrane region" description="Helical" evidence="14">
    <location>
        <begin position="274"/>
        <end position="291"/>
    </location>
</feature>
<evidence type="ECO:0000256" key="5">
    <source>
        <dbReference type="ARBA" id="ARBA00022725"/>
    </source>
</evidence>
<evidence type="ECO:0000313" key="16">
    <source>
        <dbReference type="Proteomes" id="UP000186698"/>
    </source>
</evidence>
<comment type="similarity">
    <text evidence="13">Belongs to the G-protein coupled receptor 1 family.</text>
</comment>
<reference evidence="17" key="1">
    <citation type="submission" date="2025-08" db="UniProtKB">
        <authorList>
            <consortium name="RefSeq"/>
        </authorList>
    </citation>
    <scope>IDENTIFICATION</scope>
    <source>
        <strain evidence="17">J_2021</strain>
        <tissue evidence="17">Erythrocytes</tissue>
    </source>
</reference>
<evidence type="ECO:0000256" key="1">
    <source>
        <dbReference type="ARBA" id="ARBA00004651"/>
    </source>
</evidence>
<keyword evidence="6 14" id="KW-1133">Transmembrane helix</keyword>
<feature type="transmembrane region" description="Helical" evidence="14">
    <location>
        <begin position="206"/>
        <end position="224"/>
    </location>
</feature>
<feature type="transmembrane region" description="Helical" evidence="14">
    <location>
        <begin position="24"/>
        <end position="47"/>
    </location>
</feature>
<keyword evidence="3 14" id="KW-0716">Sensory transduction</keyword>
<evidence type="ECO:0000256" key="8">
    <source>
        <dbReference type="ARBA" id="ARBA00023136"/>
    </source>
</evidence>
<keyword evidence="9" id="KW-1015">Disulfide bond</keyword>
<keyword evidence="8 14" id="KW-0472">Membrane</keyword>
<dbReference type="FunFam" id="1.20.1070.10:FF:000010">
    <property type="entry name" value="Olfactory receptor"/>
    <property type="match status" value="1"/>
</dbReference>
<feature type="transmembrane region" description="Helical" evidence="14">
    <location>
        <begin position="236"/>
        <end position="254"/>
    </location>
</feature>
<keyword evidence="2 14" id="KW-1003">Cell membrane</keyword>
<evidence type="ECO:0000256" key="14">
    <source>
        <dbReference type="RuleBase" id="RU363047"/>
    </source>
</evidence>
<dbReference type="RefSeq" id="XP_018124826.2">
    <property type="nucleotide sequence ID" value="XM_018269337.2"/>
</dbReference>
<keyword evidence="10 13" id="KW-0675">Receptor</keyword>
<comment type="subcellular location">
    <subcellularLocation>
        <location evidence="1 14">Cell membrane</location>
        <topology evidence="1 14">Multi-pass membrane protein</topology>
    </subcellularLocation>
</comment>
<accession>A0A1L8HWQ4</accession>
<dbReference type="GeneID" id="108719988"/>
<proteinExistence type="inferred from homology"/>
<dbReference type="InterPro" id="IPR017452">
    <property type="entry name" value="GPCR_Rhodpsn_7TM"/>
</dbReference>
<dbReference type="OMA" id="GYIWHTI"/>
<dbReference type="PRINTS" id="PR00237">
    <property type="entry name" value="GPCRRHODOPSN"/>
</dbReference>
<dbReference type="PANTHER" id="PTHR24242:SF253">
    <property type="entry name" value="OLFACTORY RECEPTOR-RELATED"/>
    <property type="match status" value="1"/>
</dbReference>
<keyword evidence="11" id="KW-0325">Glycoprotein</keyword>
<dbReference type="Proteomes" id="UP000186698">
    <property type="component" value="Chromosome 1L"/>
</dbReference>
<dbReference type="KEGG" id="xla:108719988"/>
<evidence type="ECO:0000256" key="3">
    <source>
        <dbReference type="ARBA" id="ARBA00022606"/>
    </source>
</evidence>
<dbReference type="SUPFAM" id="SSF81321">
    <property type="entry name" value="Family A G protein-coupled receptor-like"/>
    <property type="match status" value="1"/>
</dbReference>
<organism evidence="16 17">
    <name type="scientific">Xenopus laevis</name>
    <name type="common">African clawed frog</name>
    <dbReference type="NCBI Taxonomy" id="8355"/>
    <lineage>
        <taxon>Eukaryota</taxon>
        <taxon>Metazoa</taxon>
        <taxon>Chordata</taxon>
        <taxon>Craniata</taxon>
        <taxon>Vertebrata</taxon>
        <taxon>Euteleostomi</taxon>
        <taxon>Amphibia</taxon>
        <taxon>Batrachia</taxon>
        <taxon>Anura</taxon>
        <taxon>Pipoidea</taxon>
        <taxon>Pipidae</taxon>
        <taxon>Xenopodinae</taxon>
        <taxon>Xenopus</taxon>
        <taxon>Xenopus</taxon>
    </lineage>
</organism>
<name>A0A1L8HWQ4_XENLA</name>
<gene>
    <name evidence="17" type="primary">LOC108719988</name>
</gene>
<feature type="transmembrane region" description="Helical" evidence="14">
    <location>
        <begin position="139"/>
        <end position="163"/>
    </location>
</feature>
<dbReference type="CDD" id="cd15911">
    <property type="entry name" value="7tmA_OR11A-like"/>
    <property type="match status" value="1"/>
</dbReference>
<dbReference type="PROSITE" id="PS50262">
    <property type="entry name" value="G_PROTEIN_RECEP_F1_2"/>
    <property type="match status" value="1"/>
</dbReference>
<keyword evidence="16" id="KW-1185">Reference proteome</keyword>
<evidence type="ECO:0000313" key="17">
    <source>
        <dbReference type="RefSeq" id="XP_018124826.2"/>
    </source>
</evidence>
<evidence type="ECO:0000256" key="2">
    <source>
        <dbReference type="ARBA" id="ARBA00022475"/>
    </source>
</evidence>
<dbReference type="GO" id="GO:0004984">
    <property type="term" value="F:olfactory receptor activity"/>
    <property type="evidence" value="ECO:0000318"/>
    <property type="project" value="GO_Central"/>
</dbReference>
<dbReference type="InterPro" id="IPR050939">
    <property type="entry name" value="Olfactory_GPCR1"/>
</dbReference>
<dbReference type="PROSITE" id="PS00237">
    <property type="entry name" value="G_PROTEIN_RECEP_F1_1"/>
    <property type="match status" value="1"/>
</dbReference>
<keyword evidence="5 14" id="KW-0552">Olfaction</keyword>
<protein>
    <recommendedName>
        <fullName evidence="14">Olfactory receptor</fullName>
    </recommendedName>
</protein>
<keyword evidence="4 13" id="KW-0812">Transmembrane</keyword>
<dbReference type="PANTHER" id="PTHR24242">
    <property type="entry name" value="G-PROTEIN COUPLED RECEPTOR"/>
    <property type="match status" value="1"/>
</dbReference>
<evidence type="ECO:0000256" key="10">
    <source>
        <dbReference type="ARBA" id="ARBA00023170"/>
    </source>
</evidence>
<keyword evidence="12 13" id="KW-0807">Transducer</keyword>
<dbReference type="Gene3D" id="1.20.1070.10">
    <property type="entry name" value="Rhodopsin 7-helix transmembrane proteins"/>
    <property type="match status" value="1"/>
</dbReference>
<evidence type="ECO:0000259" key="15">
    <source>
        <dbReference type="PROSITE" id="PS50262"/>
    </source>
</evidence>
<dbReference type="GO" id="GO:0005886">
    <property type="term" value="C:plasma membrane"/>
    <property type="evidence" value="ECO:0007669"/>
    <property type="project" value="UniProtKB-SubCell"/>
</dbReference>
<feature type="transmembrane region" description="Helical" evidence="14">
    <location>
        <begin position="98"/>
        <end position="119"/>
    </location>
</feature>
<dbReference type="InterPro" id="IPR000276">
    <property type="entry name" value="GPCR_Rhodpsn"/>
</dbReference>
<evidence type="ECO:0000256" key="6">
    <source>
        <dbReference type="ARBA" id="ARBA00022989"/>
    </source>
</evidence>
<evidence type="ECO:0000256" key="11">
    <source>
        <dbReference type="ARBA" id="ARBA00023180"/>
    </source>
</evidence>
<keyword evidence="7 13" id="KW-0297">G-protein coupled receptor</keyword>
<dbReference type="GO" id="GO:0005549">
    <property type="term" value="F:odorant binding"/>
    <property type="evidence" value="ECO:0000318"/>
    <property type="project" value="GO_Central"/>
</dbReference>
<evidence type="ECO:0000256" key="4">
    <source>
        <dbReference type="ARBA" id="ARBA00022692"/>
    </source>
</evidence>
<dbReference type="InterPro" id="IPR000725">
    <property type="entry name" value="Olfact_rcpt"/>
</dbReference>
<dbReference type="GO" id="GO:0004930">
    <property type="term" value="F:G protein-coupled receptor activity"/>
    <property type="evidence" value="ECO:0007669"/>
    <property type="project" value="UniProtKB-KW"/>
</dbReference>
<sequence length="328" mass="36998">MYKNITTIKEFQLLGFKSPYNLKILIFLLFLIIYILTLAGNLVIIVLVSIGKIINSPMYFFLSHLSLSDILLTTNAVPNMLRVLLEEGSSMSVTGCLTQFYLLCASTIGECFLLMAMSYDRYLAICHPLHYTSIIDEKLCLRLALLSWMLGLMLPLIAVIPVFQLNFCGSNVIDHFYCDFAPLMELSCSDTSLVEREVFICSVPTIVFPFIFIVVTYGYIWHTIIKIPSTSARKKAFSTCSSHLAVVSAYYGTLITKYMVPFRGHSVTLNKCVSLLYTVFTPLFNPIIYSLRNKDIKVALKKIFMSNSAVEDILNTKKCSIVQSKCGF</sequence>
<evidence type="ECO:0000256" key="7">
    <source>
        <dbReference type="ARBA" id="ARBA00023040"/>
    </source>
</evidence>
<dbReference type="AlphaFoldDB" id="A0A1L8HWQ4"/>
<evidence type="ECO:0000256" key="9">
    <source>
        <dbReference type="ARBA" id="ARBA00023157"/>
    </source>
</evidence>
<dbReference type="OrthoDB" id="5967130at2759"/>